<evidence type="ECO:0000259" key="1">
    <source>
        <dbReference type="PROSITE" id="PS50404"/>
    </source>
</evidence>
<protein>
    <submittedName>
        <fullName evidence="3">Glutathione S-transferase</fullName>
    </submittedName>
</protein>
<evidence type="ECO:0000259" key="2">
    <source>
        <dbReference type="PROSITE" id="PS50405"/>
    </source>
</evidence>
<dbReference type="Gene3D" id="1.20.1050.10">
    <property type="match status" value="1"/>
</dbReference>
<dbReference type="PANTHER" id="PTHR43968:SF6">
    <property type="entry name" value="GLUTATHIONE S-TRANSFERASE OMEGA"/>
    <property type="match status" value="1"/>
</dbReference>
<organism evidence="3 4">
    <name type="scientific">Marinobacter segnicrescens</name>
    <dbReference type="NCBI Taxonomy" id="430453"/>
    <lineage>
        <taxon>Bacteria</taxon>
        <taxon>Pseudomonadati</taxon>
        <taxon>Pseudomonadota</taxon>
        <taxon>Gammaproteobacteria</taxon>
        <taxon>Pseudomonadales</taxon>
        <taxon>Marinobacteraceae</taxon>
        <taxon>Marinobacter</taxon>
    </lineage>
</organism>
<name>A0A1H9YHJ3_9GAMM</name>
<dbReference type="OrthoDB" id="6258999at2"/>
<dbReference type="SUPFAM" id="SSF47616">
    <property type="entry name" value="GST C-terminal domain-like"/>
    <property type="match status" value="1"/>
</dbReference>
<dbReference type="InterPro" id="IPR036249">
    <property type="entry name" value="Thioredoxin-like_sf"/>
</dbReference>
<dbReference type="RefSeq" id="WP_091848320.1">
    <property type="nucleotide sequence ID" value="NZ_FOHZ01000001.1"/>
</dbReference>
<dbReference type="Pfam" id="PF00043">
    <property type="entry name" value="GST_C"/>
    <property type="match status" value="1"/>
</dbReference>
<dbReference type="InterPro" id="IPR004046">
    <property type="entry name" value="GST_C"/>
</dbReference>
<accession>A0A1H9YHJ3</accession>
<dbReference type="InterPro" id="IPR010987">
    <property type="entry name" value="Glutathione-S-Trfase_C-like"/>
</dbReference>
<dbReference type="GO" id="GO:0005737">
    <property type="term" value="C:cytoplasm"/>
    <property type="evidence" value="ECO:0007669"/>
    <property type="project" value="TreeGrafter"/>
</dbReference>
<keyword evidence="3" id="KW-0808">Transferase</keyword>
<sequence>MIRLHGFSASNYYNVPKLALLEKGVEFEEVLSYTGVGPKYKPEYLDKSPLGKVPALETPKGFISESRPILEYIERTYPEPSLIPQSPFDVAKVQELSQFIELYFELVARRLIPNLLGGTQPHPAVLKEVETGLDKAAAALPKLSSFDQFAYGDKFTVADIAAILNLPIVRNVGKAFLDRDPLAEVPGLHDYFKRMAQRPAVQKVQADAAKNRPQFMAHLKALYGI</sequence>
<dbReference type="Proteomes" id="UP000198762">
    <property type="component" value="Unassembled WGS sequence"/>
</dbReference>
<dbReference type="InterPro" id="IPR050983">
    <property type="entry name" value="GST_Omega/HSP26"/>
</dbReference>
<dbReference type="PANTHER" id="PTHR43968">
    <property type="match status" value="1"/>
</dbReference>
<dbReference type="SFLD" id="SFLDS00019">
    <property type="entry name" value="Glutathione_Transferase_(cytos"/>
    <property type="match status" value="1"/>
</dbReference>
<evidence type="ECO:0000313" key="3">
    <source>
        <dbReference type="EMBL" id="SES67986.1"/>
    </source>
</evidence>
<dbReference type="InterPro" id="IPR004045">
    <property type="entry name" value="Glutathione_S-Trfase_N"/>
</dbReference>
<dbReference type="AlphaFoldDB" id="A0A1H9YHJ3"/>
<dbReference type="SUPFAM" id="SSF52833">
    <property type="entry name" value="Thioredoxin-like"/>
    <property type="match status" value="1"/>
</dbReference>
<dbReference type="InterPro" id="IPR036282">
    <property type="entry name" value="Glutathione-S-Trfase_C_sf"/>
</dbReference>
<dbReference type="SFLD" id="SFLDG00358">
    <property type="entry name" value="Main_(cytGST)"/>
    <property type="match status" value="1"/>
</dbReference>
<feature type="domain" description="GST N-terminal" evidence="1">
    <location>
        <begin position="1"/>
        <end position="81"/>
    </location>
</feature>
<dbReference type="GO" id="GO:0016740">
    <property type="term" value="F:transferase activity"/>
    <property type="evidence" value="ECO:0007669"/>
    <property type="project" value="UniProtKB-KW"/>
</dbReference>
<dbReference type="Pfam" id="PF13417">
    <property type="entry name" value="GST_N_3"/>
    <property type="match status" value="1"/>
</dbReference>
<dbReference type="EMBL" id="FOHZ01000001">
    <property type="protein sequence ID" value="SES67986.1"/>
    <property type="molecule type" value="Genomic_DNA"/>
</dbReference>
<evidence type="ECO:0000313" key="4">
    <source>
        <dbReference type="Proteomes" id="UP000198762"/>
    </source>
</evidence>
<reference evidence="4" key="1">
    <citation type="submission" date="2016-10" db="EMBL/GenBank/DDBJ databases">
        <authorList>
            <person name="Varghese N."/>
            <person name="Submissions S."/>
        </authorList>
    </citation>
    <scope>NUCLEOTIDE SEQUENCE [LARGE SCALE GENOMIC DNA]</scope>
    <source>
        <strain evidence="4">CGMCC 1.6489</strain>
    </source>
</reference>
<dbReference type="PROSITE" id="PS50405">
    <property type="entry name" value="GST_CTER"/>
    <property type="match status" value="1"/>
</dbReference>
<gene>
    <name evidence="3" type="ORF">SAMN04487962_101150</name>
</gene>
<dbReference type="STRING" id="430453.SAMN04487962_101150"/>
<dbReference type="Gene3D" id="3.40.30.10">
    <property type="entry name" value="Glutaredoxin"/>
    <property type="match status" value="1"/>
</dbReference>
<feature type="domain" description="GST C-terminal" evidence="2">
    <location>
        <begin position="86"/>
        <end position="215"/>
    </location>
</feature>
<dbReference type="PROSITE" id="PS50404">
    <property type="entry name" value="GST_NTER"/>
    <property type="match status" value="1"/>
</dbReference>
<proteinExistence type="predicted"/>
<dbReference type="InterPro" id="IPR040079">
    <property type="entry name" value="Glutathione_S-Trfase"/>
</dbReference>
<dbReference type="CDD" id="cd00570">
    <property type="entry name" value="GST_N_family"/>
    <property type="match status" value="1"/>
</dbReference>
<keyword evidence="4" id="KW-1185">Reference proteome</keyword>